<accession>A0ABW7TN63</accession>
<evidence type="ECO:0000256" key="2">
    <source>
        <dbReference type="ARBA" id="ARBA00022741"/>
    </source>
</evidence>
<dbReference type="InterPro" id="IPR006015">
    <property type="entry name" value="Universal_stress_UspA"/>
</dbReference>
<evidence type="ECO:0000259" key="4">
    <source>
        <dbReference type="Pfam" id="PF00582"/>
    </source>
</evidence>
<dbReference type="SUPFAM" id="SSF52402">
    <property type="entry name" value="Adenine nucleotide alpha hydrolases-like"/>
    <property type="match status" value="2"/>
</dbReference>
<organism evidence="5 6">
    <name type="scientific">Nocardia carnea</name>
    <dbReference type="NCBI Taxonomy" id="37328"/>
    <lineage>
        <taxon>Bacteria</taxon>
        <taxon>Bacillati</taxon>
        <taxon>Actinomycetota</taxon>
        <taxon>Actinomycetes</taxon>
        <taxon>Mycobacteriales</taxon>
        <taxon>Nocardiaceae</taxon>
        <taxon>Nocardia</taxon>
    </lineage>
</organism>
<dbReference type="PANTHER" id="PTHR46268:SF27">
    <property type="entry name" value="UNIVERSAL STRESS PROTEIN RV2623"/>
    <property type="match status" value="1"/>
</dbReference>
<dbReference type="PRINTS" id="PR01438">
    <property type="entry name" value="UNVRSLSTRESS"/>
</dbReference>
<comment type="similarity">
    <text evidence="1">Belongs to the universal stress protein A family.</text>
</comment>
<sequence>MATHREAPIVVGIDGSSTSLDALRWAAHRAALHHCPLHLVYAVGAPADFVSEIGVVGFDNVELRAEGEEVLAAAGKVAREVSPDIELRTEVADPAPVPVLLARSREALMIVAGTRGLGAVGRGLLGSVSTSLARHAHCPVAVIPDAEAPPLDLSRLPVVVGVDGSPRGQEAVVIAFDEASRMGVGVIAVTAWSEFFRYISRAGMQQEARALQSESMAGQCERHPDVPVTRVVVEDRPARRILAEAENAQLVVVGSHGRGGFAGMTLGSVGQAVLHGSHIPVIVARTRE</sequence>
<name>A0ABW7TN63_9NOCA</name>
<evidence type="ECO:0000313" key="6">
    <source>
        <dbReference type="Proteomes" id="UP001611263"/>
    </source>
</evidence>
<reference evidence="5 6" key="1">
    <citation type="submission" date="2024-10" db="EMBL/GenBank/DDBJ databases">
        <title>The Natural Products Discovery Center: Release of the First 8490 Sequenced Strains for Exploring Actinobacteria Biosynthetic Diversity.</title>
        <authorList>
            <person name="Kalkreuter E."/>
            <person name="Kautsar S.A."/>
            <person name="Yang D."/>
            <person name="Bader C.D."/>
            <person name="Teijaro C.N."/>
            <person name="Fluegel L."/>
            <person name="Davis C.M."/>
            <person name="Simpson J.R."/>
            <person name="Lauterbach L."/>
            <person name="Steele A.D."/>
            <person name="Gui C."/>
            <person name="Meng S."/>
            <person name="Li G."/>
            <person name="Viehrig K."/>
            <person name="Ye F."/>
            <person name="Su P."/>
            <person name="Kiefer A.F."/>
            <person name="Nichols A."/>
            <person name="Cepeda A.J."/>
            <person name="Yan W."/>
            <person name="Fan B."/>
            <person name="Jiang Y."/>
            <person name="Adhikari A."/>
            <person name="Zheng C.-J."/>
            <person name="Schuster L."/>
            <person name="Cowan T.M."/>
            <person name="Smanski M.J."/>
            <person name="Chevrette M.G."/>
            <person name="De Carvalho L.P.S."/>
            <person name="Shen B."/>
        </authorList>
    </citation>
    <scope>NUCLEOTIDE SEQUENCE [LARGE SCALE GENOMIC DNA]</scope>
    <source>
        <strain evidence="5 6">NPDC020568</strain>
    </source>
</reference>
<evidence type="ECO:0000256" key="1">
    <source>
        <dbReference type="ARBA" id="ARBA00008791"/>
    </source>
</evidence>
<keyword evidence="6" id="KW-1185">Reference proteome</keyword>
<comment type="caution">
    <text evidence="5">The sequence shown here is derived from an EMBL/GenBank/DDBJ whole genome shotgun (WGS) entry which is preliminary data.</text>
</comment>
<feature type="domain" description="UspA" evidence="4">
    <location>
        <begin position="8"/>
        <end position="144"/>
    </location>
</feature>
<gene>
    <name evidence="5" type="ORF">ACH4WX_17255</name>
</gene>
<keyword evidence="3" id="KW-0067">ATP-binding</keyword>
<dbReference type="InterPro" id="IPR006016">
    <property type="entry name" value="UspA"/>
</dbReference>
<dbReference type="PANTHER" id="PTHR46268">
    <property type="entry name" value="STRESS RESPONSE PROTEIN NHAX"/>
    <property type="match status" value="1"/>
</dbReference>
<protein>
    <submittedName>
        <fullName evidence="5">Universal stress protein</fullName>
    </submittedName>
</protein>
<keyword evidence="2" id="KW-0547">Nucleotide-binding</keyword>
<feature type="domain" description="UspA" evidence="4">
    <location>
        <begin position="158"/>
        <end position="285"/>
    </location>
</feature>
<dbReference type="RefSeq" id="WP_033242535.1">
    <property type="nucleotide sequence ID" value="NZ_JBIRUQ010000003.1"/>
</dbReference>
<proteinExistence type="inferred from homology"/>
<dbReference type="Gene3D" id="3.40.50.620">
    <property type="entry name" value="HUPs"/>
    <property type="match status" value="2"/>
</dbReference>
<evidence type="ECO:0000256" key="3">
    <source>
        <dbReference type="ARBA" id="ARBA00022840"/>
    </source>
</evidence>
<dbReference type="GeneID" id="93508533"/>
<dbReference type="Proteomes" id="UP001611263">
    <property type="component" value="Unassembled WGS sequence"/>
</dbReference>
<dbReference type="EMBL" id="JBIRUQ010000003">
    <property type="protein sequence ID" value="MFI1462467.1"/>
    <property type="molecule type" value="Genomic_DNA"/>
</dbReference>
<evidence type="ECO:0000313" key="5">
    <source>
        <dbReference type="EMBL" id="MFI1462467.1"/>
    </source>
</evidence>
<dbReference type="InterPro" id="IPR014729">
    <property type="entry name" value="Rossmann-like_a/b/a_fold"/>
</dbReference>
<dbReference type="Pfam" id="PF00582">
    <property type="entry name" value="Usp"/>
    <property type="match status" value="2"/>
</dbReference>